<evidence type="ECO:0000313" key="1">
    <source>
        <dbReference type="EMBL" id="GAG55355.1"/>
    </source>
</evidence>
<comment type="caution">
    <text evidence="1">The sequence shown here is derived from an EMBL/GenBank/DDBJ whole genome shotgun (WGS) entry which is preliminary data.</text>
</comment>
<accession>X0YHG6</accession>
<name>X0YHG6_9ZZZZ</name>
<dbReference type="AlphaFoldDB" id="X0YHG6"/>
<organism evidence="1">
    <name type="scientific">marine sediment metagenome</name>
    <dbReference type="NCBI Taxonomy" id="412755"/>
    <lineage>
        <taxon>unclassified sequences</taxon>
        <taxon>metagenomes</taxon>
        <taxon>ecological metagenomes</taxon>
    </lineage>
</organism>
<gene>
    <name evidence="1" type="ORF">S01H4_19266</name>
</gene>
<protein>
    <submittedName>
        <fullName evidence="1">Uncharacterized protein</fullName>
    </submittedName>
</protein>
<proteinExistence type="predicted"/>
<reference evidence="1" key="1">
    <citation type="journal article" date="2014" name="Front. Microbiol.">
        <title>High frequency of phylogenetically diverse reductive dehalogenase-homologous genes in deep subseafloor sedimentary metagenomes.</title>
        <authorList>
            <person name="Kawai M."/>
            <person name="Futagami T."/>
            <person name="Toyoda A."/>
            <person name="Takaki Y."/>
            <person name="Nishi S."/>
            <person name="Hori S."/>
            <person name="Arai W."/>
            <person name="Tsubouchi T."/>
            <person name="Morono Y."/>
            <person name="Uchiyama I."/>
            <person name="Ito T."/>
            <person name="Fujiyama A."/>
            <person name="Inagaki F."/>
            <person name="Takami H."/>
        </authorList>
    </citation>
    <scope>NUCLEOTIDE SEQUENCE</scope>
    <source>
        <strain evidence="1">Expedition CK06-06</strain>
    </source>
</reference>
<sequence length="176" mass="20343">MSMKQEITSLKRENTRLANANVKLNKCISTLTTEAAAGSDWEKRWGEARSELSDVIRAKNKLVEEKSSLERTVSGQGQEIRNHEALLRDMQRDMKTVCEAIYGQDFNPEWMGDRPLHIYQDGLEYAPINQNGVTVGPAEHCYVEPIQRLLRMLWRRTHWGLNPLMDIDRIYGESPR</sequence>
<dbReference type="EMBL" id="BART01008579">
    <property type="protein sequence ID" value="GAG55355.1"/>
    <property type="molecule type" value="Genomic_DNA"/>
</dbReference>